<protein>
    <submittedName>
        <fullName evidence="3">HIR complex subunit</fullName>
    </submittedName>
</protein>
<dbReference type="InterPro" id="IPR014840">
    <property type="entry name" value="HRD"/>
</dbReference>
<dbReference type="AlphaFoldDB" id="A0AAJ0DQZ2"/>
<feature type="compositionally biased region" description="Basic and acidic residues" evidence="1">
    <location>
        <begin position="592"/>
        <end position="609"/>
    </location>
</feature>
<dbReference type="EMBL" id="JAWDJX010000010">
    <property type="protein sequence ID" value="KAK3054905.1"/>
    <property type="molecule type" value="Genomic_DNA"/>
</dbReference>
<reference evidence="3" key="1">
    <citation type="submission" date="2023-04" db="EMBL/GenBank/DDBJ databases">
        <title>Black Yeasts Isolated from many extreme environments.</title>
        <authorList>
            <person name="Coleine C."/>
            <person name="Stajich J.E."/>
            <person name="Selbmann L."/>
        </authorList>
    </citation>
    <scope>NUCLEOTIDE SEQUENCE</scope>
    <source>
        <strain evidence="3">CCFEE 5312</strain>
    </source>
</reference>
<name>A0AAJ0DQZ2_9PEZI</name>
<feature type="compositionally biased region" description="Low complexity" evidence="1">
    <location>
        <begin position="326"/>
        <end position="348"/>
    </location>
</feature>
<sequence length="663" mass="69603">MQDDARSSSSISSPPISPPQNHAIQDTTRPHFDFGEGVVNAASGAPAYTSNTTTHTTNSKTTAPTSSTTNGVAPEKPKRQRKKKETGPDGKPIVDDKPKEKKPRKPREPKDKTAGANGEKPATSRGKKQKVEPKVEPADLPAQPRQPTITEMVGAYQQAIPSPVKPTALPQPQRRAPGTIPYSSVPPSLQTSNTPTPRPFSSGQNYDPIRGSTKAYVPPPTSVPSNTIPSAQASPHVFRASASPAIASLIDQPTLTQTPAPQTMHSPQTKMQQPLFSSQQSSPAPQPTSAFAPPPLPSSPSATAQQPTMASLDGAMDVDAPSRCDASSAKKAPGSKSPSPAATPKTTKPTPPPAKVPKSAGTGMLSSSNLFGGPSNSGPAARPGVNIDLRIPLNPAGGNVVNIAQEITKKYGPDAVNPRAAAHRHMLMQMSAAQNHFSGHEDGDDMSVDLNSDAEGDSNIEMGGMEDGQSHTGVETGAEKPKPRKRKVEEYDKEDDFIDDTELAWQEQAAVAKDGFFVWTGPLVPEGEELQIESSAPARGRGRGKGSRGGRTTGTGTTHASLADTKAREAAPATRARPRAPRGTGTRKPRITKAEKERIEAEKAEREKTGVGMGSHVAATAATTMQPPATAANASAPPTHFQPPQQQQHQQPPFSPQPTGTTA</sequence>
<feature type="compositionally biased region" description="Basic and acidic residues" evidence="1">
    <location>
        <begin position="85"/>
        <end position="99"/>
    </location>
</feature>
<feature type="compositionally biased region" description="Polar residues" evidence="1">
    <location>
        <begin position="181"/>
        <end position="205"/>
    </location>
</feature>
<evidence type="ECO:0000313" key="4">
    <source>
        <dbReference type="Proteomes" id="UP001271007"/>
    </source>
</evidence>
<feature type="compositionally biased region" description="Basic residues" evidence="1">
    <location>
        <begin position="576"/>
        <end position="591"/>
    </location>
</feature>
<organism evidence="3 4">
    <name type="scientific">Extremus antarcticus</name>
    <dbReference type="NCBI Taxonomy" id="702011"/>
    <lineage>
        <taxon>Eukaryota</taxon>
        <taxon>Fungi</taxon>
        <taxon>Dikarya</taxon>
        <taxon>Ascomycota</taxon>
        <taxon>Pezizomycotina</taxon>
        <taxon>Dothideomycetes</taxon>
        <taxon>Dothideomycetidae</taxon>
        <taxon>Mycosphaerellales</taxon>
        <taxon>Extremaceae</taxon>
        <taxon>Extremus</taxon>
    </lineage>
</organism>
<feature type="region of interest" description="Disordered" evidence="1">
    <location>
        <begin position="528"/>
        <end position="663"/>
    </location>
</feature>
<proteinExistence type="predicted"/>
<dbReference type="Proteomes" id="UP001271007">
    <property type="component" value="Unassembled WGS sequence"/>
</dbReference>
<feature type="region of interest" description="Disordered" evidence="1">
    <location>
        <begin position="1"/>
        <end position="388"/>
    </location>
</feature>
<feature type="compositionally biased region" description="Low complexity" evidence="1">
    <location>
        <begin position="252"/>
        <end position="263"/>
    </location>
</feature>
<feature type="compositionally biased region" description="Polar residues" evidence="1">
    <location>
        <begin position="223"/>
        <end position="233"/>
    </location>
</feature>
<evidence type="ECO:0000313" key="3">
    <source>
        <dbReference type="EMBL" id="KAK3054905.1"/>
    </source>
</evidence>
<feature type="domain" description="Hpc2-related" evidence="2">
    <location>
        <begin position="489"/>
        <end position="523"/>
    </location>
</feature>
<evidence type="ECO:0000256" key="1">
    <source>
        <dbReference type="SAM" id="MobiDB-lite"/>
    </source>
</evidence>
<evidence type="ECO:0000259" key="2">
    <source>
        <dbReference type="Pfam" id="PF08729"/>
    </source>
</evidence>
<comment type="caution">
    <text evidence="3">The sequence shown here is derived from an EMBL/GenBank/DDBJ whole genome shotgun (WGS) entry which is preliminary data.</text>
</comment>
<keyword evidence="4" id="KW-1185">Reference proteome</keyword>
<feature type="compositionally biased region" description="Low complexity" evidence="1">
    <location>
        <begin position="49"/>
        <end position="70"/>
    </location>
</feature>
<feature type="region of interest" description="Disordered" evidence="1">
    <location>
        <begin position="452"/>
        <end position="496"/>
    </location>
</feature>
<gene>
    <name evidence="3" type="primary">HPC2</name>
    <name evidence="3" type="ORF">LTR09_004063</name>
</gene>
<dbReference type="PRINTS" id="PR01217">
    <property type="entry name" value="PRICHEXTENSN"/>
</dbReference>
<feature type="compositionally biased region" description="Low complexity" evidence="1">
    <location>
        <begin position="618"/>
        <end position="652"/>
    </location>
</feature>
<accession>A0AAJ0DQZ2</accession>
<feature type="compositionally biased region" description="Polar residues" evidence="1">
    <location>
        <begin position="364"/>
        <end position="378"/>
    </location>
</feature>
<dbReference type="Pfam" id="PF08729">
    <property type="entry name" value="HUN"/>
    <property type="match status" value="1"/>
</dbReference>
<feature type="compositionally biased region" description="Low complexity" evidence="1">
    <location>
        <begin position="272"/>
        <end position="291"/>
    </location>
</feature>